<evidence type="ECO:0000256" key="4">
    <source>
        <dbReference type="ARBA" id="ARBA00022801"/>
    </source>
</evidence>
<evidence type="ECO:0000256" key="2">
    <source>
        <dbReference type="ARBA" id="ARBA00022670"/>
    </source>
</evidence>
<evidence type="ECO:0000256" key="3">
    <source>
        <dbReference type="ARBA" id="ARBA00022723"/>
    </source>
</evidence>
<accession>A0A4P9ZIT4</accession>
<dbReference type="InterPro" id="IPR054734">
    <property type="entry name" value="PqqF-like_C_4"/>
</dbReference>
<organism evidence="9 10">
    <name type="scientific">Metschnikowia bicuspidata</name>
    <dbReference type="NCBI Taxonomy" id="27322"/>
    <lineage>
        <taxon>Eukaryota</taxon>
        <taxon>Fungi</taxon>
        <taxon>Dikarya</taxon>
        <taxon>Ascomycota</taxon>
        <taxon>Saccharomycotina</taxon>
        <taxon>Pichiomycetes</taxon>
        <taxon>Metschnikowiaceae</taxon>
        <taxon>Metschnikowia</taxon>
    </lineage>
</organism>
<dbReference type="GO" id="GO:0005829">
    <property type="term" value="C:cytosol"/>
    <property type="evidence" value="ECO:0007669"/>
    <property type="project" value="TreeGrafter"/>
</dbReference>
<dbReference type="PANTHER" id="PTHR43690:SF18">
    <property type="entry name" value="INSULIN-DEGRADING ENZYME-RELATED"/>
    <property type="match status" value="1"/>
</dbReference>
<dbReference type="AlphaFoldDB" id="A0A4P9ZIT4"/>
<dbReference type="GO" id="GO:0051603">
    <property type="term" value="P:proteolysis involved in protein catabolic process"/>
    <property type="evidence" value="ECO:0007669"/>
    <property type="project" value="TreeGrafter"/>
</dbReference>
<sequence>MAVDGGHFLNPIEIPGLAHLCEHLVVGAKTTGLHSEVTRAGGLCNAYTSSTQKCFGFELSTYAKNLDSGEHSSAIDTALPRFARYFSLLKFHLDVMSREIRSVHDEHLGNTINVEKILCHGLKIMASNSHPFHRFSTGNMVTLTKCSSRTLKTNIKSHYAQYFQPENMTLVLKGPQSSHHLKRLVITHFGFLNETQSRRVSPSLLRPNSTSSSSISGYSINSGSSCRTTEPDVFQDLDPNVLYIKADFSPRLRLCFPMNFGGYSVPGPVQRQICHLLGTESPGSWCQFLKCMTQYLLNVYVSIEEICPTHNILVCDLEMTKKGMRNLQEVLSLFFFYIEERILSVPLDTLTGVLDNFGRIEESLFQRMQPLHSSMNEVSEYASRIKIDGIDKNLIRGYQPWELGMESCKSMVSAFQKALCRTKVRIQILDKTFMYQSAFANDSTIVAEGRDEHYGFEYIKLDYRLTKPNSSPAYFEGIAVFDLFHHSESAIPITANIPLGQVKHRDIDSGTNTPIFKIKEENLEIWAHDIPNSHEIFASVSINFPHISATTDKLVGIEIIAAILGDSLKYKLYYMELLGGNWGFYPNINGEPSLLIVFRGEQALLDKAFTEIFLELNSSLYNRATYNYEELRRARLLLRRLSDEHKESQGIAQIEVMSHLLLEGNFVSIEERIETMELVDVEQLTELGKELGDGLCKTSVLISGNSKEVDFDRLMEIFTYPKKSKLTIVASNYIDASKSLPSGAHYVFKMPEIEDDPSSIVYYYVQLGSRLDRIVYSMGKLLQFYLSSTSFDALRTKRSLSYSLLSGMKMFKNTFGLFIFVPANKKDCLMLIELIEDYLLDLETKLVKFSSSEWESFKESFFISLDTVDDENEFPSSLFANLLPLIGSSEFHITGVEFKDHWNNVCQIINRTYAFGGTSCEEPMDKDLIKSLNHLAFCGFFEHKLSVNSTQNSVLVLTKPAGRISLVMRISELANMYSVVLAHAGLIFSVEELTQCLNKCRDKEKFSDASKHIKSLLKTPGQQLSFLKFNVYNKVGELLAPRLLSVPKDKSRVQNTKQYFTKVEEIRNRCHSAVISDCEEIKEQFWDQLNVDAFLECYYSPLSTAKSEVF</sequence>
<evidence type="ECO:0000256" key="6">
    <source>
        <dbReference type="ARBA" id="ARBA00023049"/>
    </source>
</evidence>
<dbReference type="EMBL" id="ML004429">
    <property type="protein sequence ID" value="RKP32953.1"/>
    <property type="molecule type" value="Genomic_DNA"/>
</dbReference>
<reference evidence="10" key="1">
    <citation type="journal article" date="2018" name="Nat. Microbiol.">
        <title>Leveraging single-cell genomics to expand the fungal tree of life.</title>
        <authorList>
            <person name="Ahrendt S.R."/>
            <person name="Quandt C.A."/>
            <person name="Ciobanu D."/>
            <person name="Clum A."/>
            <person name="Salamov A."/>
            <person name="Andreopoulos B."/>
            <person name="Cheng J.F."/>
            <person name="Woyke T."/>
            <person name="Pelin A."/>
            <person name="Henrissat B."/>
            <person name="Reynolds N.K."/>
            <person name="Benny G.L."/>
            <person name="Smith M.E."/>
            <person name="James T.Y."/>
            <person name="Grigoriev I.V."/>
        </authorList>
    </citation>
    <scope>NUCLEOTIDE SEQUENCE [LARGE SCALE GENOMIC DNA]</scope>
    <source>
        <strain evidence="10">Baker2002</strain>
    </source>
</reference>
<keyword evidence="10" id="KW-1185">Reference proteome</keyword>
<evidence type="ECO:0000256" key="5">
    <source>
        <dbReference type="ARBA" id="ARBA00022833"/>
    </source>
</evidence>
<dbReference type="InterPro" id="IPR011249">
    <property type="entry name" value="Metalloenz_LuxS/M16"/>
</dbReference>
<feature type="domain" description="Peptidase M16 N-terminal" evidence="7">
    <location>
        <begin position="2"/>
        <end position="105"/>
    </location>
</feature>
<evidence type="ECO:0000313" key="10">
    <source>
        <dbReference type="Proteomes" id="UP000268321"/>
    </source>
</evidence>
<name>A0A4P9ZIT4_9ASCO</name>
<dbReference type="Proteomes" id="UP000268321">
    <property type="component" value="Unassembled WGS sequence"/>
</dbReference>
<dbReference type="InterPro" id="IPR050626">
    <property type="entry name" value="Peptidase_M16"/>
</dbReference>
<keyword evidence="4" id="KW-0378">Hydrolase</keyword>
<dbReference type="Pfam" id="PF22456">
    <property type="entry name" value="PqqF-like_C_4"/>
    <property type="match status" value="1"/>
</dbReference>
<dbReference type="GO" id="GO:0046872">
    <property type="term" value="F:metal ion binding"/>
    <property type="evidence" value="ECO:0007669"/>
    <property type="project" value="UniProtKB-KW"/>
</dbReference>
<dbReference type="OrthoDB" id="952271at2759"/>
<proteinExistence type="inferred from homology"/>
<gene>
    <name evidence="9" type="ORF">METBISCDRAFT_21214</name>
</gene>
<keyword evidence="3" id="KW-0479">Metal-binding</keyword>
<protein>
    <submittedName>
        <fullName evidence="9">Uncharacterized protein</fullName>
    </submittedName>
</protein>
<dbReference type="SUPFAM" id="SSF63411">
    <property type="entry name" value="LuxS/MPP-like metallohydrolase"/>
    <property type="match status" value="4"/>
</dbReference>
<comment type="similarity">
    <text evidence="1">Belongs to the peptidase M16 family.</text>
</comment>
<dbReference type="PANTHER" id="PTHR43690">
    <property type="entry name" value="NARDILYSIN"/>
    <property type="match status" value="1"/>
</dbReference>
<keyword evidence="2" id="KW-0645">Protease</keyword>
<feature type="domain" description="Coenzyme PQQ synthesis protein F-like C-terminal lobe" evidence="8">
    <location>
        <begin position="782"/>
        <end position="866"/>
    </location>
</feature>
<evidence type="ECO:0000259" key="7">
    <source>
        <dbReference type="Pfam" id="PF00675"/>
    </source>
</evidence>
<dbReference type="GO" id="GO:0043171">
    <property type="term" value="P:peptide catabolic process"/>
    <property type="evidence" value="ECO:0007669"/>
    <property type="project" value="TreeGrafter"/>
</dbReference>
<keyword evidence="6" id="KW-0482">Metalloprotease</keyword>
<dbReference type="Pfam" id="PF00675">
    <property type="entry name" value="Peptidase_M16"/>
    <property type="match status" value="1"/>
</dbReference>
<evidence type="ECO:0000313" key="9">
    <source>
        <dbReference type="EMBL" id="RKP32953.1"/>
    </source>
</evidence>
<dbReference type="GO" id="GO:0005739">
    <property type="term" value="C:mitochondrion"/>
    <property type="evidence" value="ECO:0007669"/>
    <property type="project" value="TreeGrafter"/>
</dbReference>
<keyword evidence="5" id="KW-0862">Zinc</keyword>
<evidence type="ECO:0000259" key="8">
    <source>
        <dbReference type="Pfam" id="PF22456"/>
    </source>
</evidence>
<dbReference type="InterPro" id="IPR011765">
    <property type="entry name" value="Pept_M16_N"/>
</dbReference>
<dbReference type="GO" id="GO:0004222">
    <property type="term" value="F:metalloendopeptidase activity"/>
    <property type="evidence" value="ECO:0007669"/>
    <property type="project" value="TreeGrafter"/>
</dbReference>
<evidence type="ECO:0000256" key="1">
    <source>
        <dbReference type="ARBA" id="ARBA00007261"/>
    </source>
</evidence>
<dbReference type="Gene3D" id="3.30.830.10">
    <property type="entry name" value="Metalloenzyme, LuxS/M16 peptidase-like"/>
    <property type="match status" value="4"/>
</dbReference>